<gene>
    <name evidence="2" type="ORF">FRC96_10340</name>
</gene>
<dbReference type="Proteomes" id="UP000321046">
    <property type="component" value="Unassembled WGS sequence"/>
</dbReference>
<proteinExistence type="predicted"/>
<feature type="domain" description="Methyltransferase" evidence="1">
    <location>
        <begin position="48"/>
        <end position="162"/>
    </location>
</feature>
<dbReference type="SUPFAM" id="SSF53335">
    <property type="entry name" value="S-adenosyl-L-methionine-dependent methyltransferases"/>
    <property type="match status" value="1"/>
</dbReference>
<dbReference type="PANTHER" id="PTHR43861">
    <property type="entry name" value="TRANS-ACONITATE 2-METHYLTRANSFERASE-RELATED"/>
    <property type="match status" value="1"/>
</dbReference>
<protein>
    <submittedName>
        <fullName evidence="2">Class I SAM-dependent methyltransferase</fullName>
    </submittedName>
</protein>
<evidence type="ECO:0000313" key="3">
    <source>
        <dbReference type="Proteomes" id="UP000321046"/>
    </source>
</evidence>
<organism evidence="2 3">
    <name type="scientific">Lujinxingia vulgaris</name>
    <dbReference type="NCBI Taxonomy" id="2600176"/>
    <lineage>
        <taxon>Bacteria</taxon>
        <taxon>Deltaproteobacteria</taxon>
        <taxon>Bradymonadales</taxon>
        <taxon>Lujinxingiaceae</taxon>
        <taxon>Lujinxingia</taxon>
    </lineage>
</organism>
<keyword evidence="2" id="KW-0808">Transferase</keyword>
<name>A0A5C6XDR1_9DELT</name>
<comment type="caution">
    <text evidence="2">The sequence shown here is derived from an EMBL/GenBank/DDBJ whole genome shotgun (WGS) entry which is preliminary data.</text>
</comment>
<dbReference type="CDD" id="cd02440">
    <property type="entry name" value="AdoMet_MTases"/>
    <property type="match status" value="1"/>
</dbReference>
<evidence type="ECO:0000313" key="2">
    <source>
        <dbReference type="EMBL" id="TXD36242.1"/>
    </source>
</evidence>
<dbReference type="InterPro" id="IPR025714">
    <property type="entry name" value="Methyltranfer_dom"/>
</dbReference>
<dbReference type="InterPro" id="IPR029063">
    <property type="entry name" value="SAM-dependent_MTases_sf"/>
</dbReference>
<sequence length="239" mass="25982">MFVASNRTFFNLTASGYDLLTHQALWSAQVDRLIDALDAISDLSRVRHVLDVGCGPGQSAFGLARQLPHAQVLGVDVADRMIARARQHHRGRYSALKNLRFERADVYALPDELPPFDLIVGHSFLYLLPDREGALSALGAALGPGGRLALLEPNADASLPRATAGALADPDARQQTLRHPVSSARFALSMVGWRLASRSRAPMRQSTLENLLQNAGLTDIRVRTTLGELGLMAMARREG</sequence>
<evidence type="ECO:0000259" key="1">
    <source>
        <dbReference type="Pfam" id="PF13847"/>
    </source>
</evidence>
<dbReference type="OrthoDB" id="5501693at2"/>
<dbReference type="GO" id="GO:0008168">
    <property type="term" value="F:methyltransferase activity"/>
    <property type="evidence" value="ECO:0007669"/>
    <property type="project" value="UniProtKB-KW"/>
</dbReference>
<dbReference type="Gene3D" id="3.40.50.150">
    <property type="entry name" value="Vaccinia Virus protein VP39"/>
    <property type="match status" value="1"/>
</dbReference>
<reference evidence="2 3" key="1">
    <citation type="submission" date="2019-08" db="EMBL/GenBank/DDBJ databases">
        <title>Bradymonadales sp. TMQ2.</title>
        <authorList>
            <person name="Liang Q."/>
        </authorList>
    </citation>
    <scope>NUCLEOTIDE SEQUENCE [LARGE SCALE GENOMIC DNA]</scope>
    <source>
        <strain evidence="2 3">TMQ2</strain>
    </source>
</reference>
<dbReference type="GO" id="GO:0032259">
    <property type="term" value="P:methylation"/>
    <property type="evidence" value="ECO:0007669"/>
    <property type="project" value="UniProtKB-KW"/>
</dbReference>
<keyword evidence="2" id="KW-0489">Methyltransferase</keyword>
<dbReference type="Pfam" id="PF13847">
    <property type="entry name" value="Methyltransf_31"/>
    <property type="match status" value="1"/>
</dbReference>
<accession>A0A5C6XDR1</accession>
<dbReference type="AlphaFoldDB" id="A0A5C6XDR1"/>
<dbReference type="EMBL" id="VOSL01000046">
    <property type="protein sequence ID" value="TXD36242.1"/>
    <property type="molecule type" value="Genomic_DNA"/>
</dbReference>
<dbReference type="PANTHER" id="PTHR43861:SF1">
    <property type="entry name" value="TRANS-ACONITATE 2-METHYLTRANSFERASE"/>
    <property type="match status" value="1"/>
</dbReference>